<evidence type="ECO:0000256" key="3">
    <source>
        <dbReference type="PROSITE-ProRule" id="PRU00221"/>
    </source>
</evidence>
<name>A0AAC9U2C2_9GAMM</name>
<accession>A0AAC9U2C2</accession>
<feature type="repeat" description="WD" evidence="3">
    <location>
        <begin position="153"/>
        <end position="194"/>
    </location>
</feature>
<reference evidence="5 6" key="1">
    <citation type="submission" date="2017-06" db="EMBL/GenBank/DDBJ databases">
        <title>Complete genome sequence of Shewanella marisflavi EP1 associated with anaerobic 2,4-dinitrotoluene reduction and salt tolerance.</title>
        <authorList>
            <person name="Huang J."/>
        </authorList>
    </citation>
    <scope>NUCLEOTIDE SEQUENCE [LARGE SCALE GENOMIC DNA]</scope>
    <source>
        <strain evidence="5 6">EP1</strain>
    </source>
</reference>
<dbReference type="RefSeq" id="WP_088905371.1">
    <property type="nucleotide sequence ID" value="NZ_CP022272.1"/>
</dbReference>
<dbReference type="InterPro" id="IPR001680">
    <property type="entry name" value="WD40_rpt"/>
</dbReference>
<protein>
    <recommendedName>
        <fullName evidence="7">WD40 repeat domain-containing protein</fullName>
    </recommendedName>
</protein>
<organism evidence="5 6">
    <name type="scientific">Shewanella marisflavi</name>
    <dbReference type="NCBI Taxonomy" id="260364"/>
    <lineage>
        <taxon>Bacteria</taxon>
        <taxon>Pseudomonadati</taxon>
        <taxon>Pseudomonadota</taxon>
        <taxon>Gammaproteobacteria</taxon>
        <taxon>Alteromonadales</taxon>
        <taxon>Shewanellaceae</taxon>
        <taxon>Shewanella</taxon>
    </lineage>
</organism>
<evidence type="ECO:0000256" key="4">
    <source>
        <dbReference type="SAM" id="SignalP"/>
    </source>
</evidence>
<dbReference type="InterPro" id="IPR050505">
    <property type="entry name" value="WDR55/POC1"/>
</dbReference>
<feature type="signal peptide" evidence="4">
    <location>
        <begin position="1"/>
        <end position="21"/>
    </location>
</feature>
<dbReference type="Gene3D" id="2.130.10.10">
    <property type="entry name" value="YVTN repeat-like/Quinoprotein amine dehydrogenase"/>
    <property type="match status" value="2"/>
</dbReference>
<dbReference type="KEGG" id="smav:CFF01_15310"/>
<dbReference type="Proteomes" id="UP000198233">
    <property type="component" value="Chromosome"/>
</dbReference>
<keyword evidence="1 3" id="KW-0853">WD repeat</keyword>
<dbReference type="PROSITE" id="PS50294">
    <property type="entry name" value="WD_REPEATS_REGION"/>
    <property type="match status" value="1"/>
</dbReference>
<dbReference type="SUPFAM" id="SSF50998">
    <property type="entry name" value="Quinoprotein alcohol dehydrogenase-like"/>
    <property type="match status" value="1"/>
</dbReference>
<proteinExistence type="predicted"/>
<dbReference type="SMART" id="SM00320">
    <property type="entry name" value="WD40"/>
    <property type="match status" value="5"/>
</dbReference>
<keyword evidence="4" id="KW-0732">Signal</keyword>
<evidence type="ECO:0000256" key="1">
    <source>
        <dbReference type="ARBA" id="ARBA00022574"/>
    </source>
</evidence>
<evidence type="ECO:0008006" key="7">
    <source>
        <dbReference type="Google" id="ProtNLM"/>
    </source>
</evidence>
<dbReference type="Pfam" id="PF00400">
    <property type="entry name" value="WD40"/>
    <property type="match status" value="1"/>
</dbReference>
<dbReference type="AlphaFoldDB" id="A0AAC9U2C2"/>
<dbReference type="PANTHER" id="PTHR44019">
    <property type="entry name" value="WD REPEAT-CONTAINING PROTEIN 55"/>
    <property type="match status" value="1"/>
</dbReference>
<dbReference type="PROSITE" id="PS50082">
    <property type="entry name" value="WD_REPEATS_2"/>
    <property type="match status" value="1"/>
</dbReference>
<evidence type="ECO:0000313" key="6">
    <source>
        <dbReference type="Proteomes" id="UP000198233"/>
    </source>
</evidence>
<evidence type="ECO:0000256" key="2">
    <source>
        <dbReference type="ARBA" id="ARBA00022737"/>
    </source>
</evidence>
<dbReference type="EMBL" id="CP022272">
    <property type="protein sequence ID" value="ASJ97847.1"/>
    <property type="molecule type" value="Genomic_DNA"/>
</dbReference>
<feature type="chain" id="PRO_5042049521" description="WD40 repeat domain-containing protein" evidence="4">
    <location>
        <begin position="22"/>
        <end position="323"/>
    </location>
</feature>
<dbReference type="PANTHER" id="PTHR44019:SF8">
    <property type="entry name" value="POC1 CENTRIOLAR PROTEIN HOMOLOG"/>
    <property type="match status" value="1"/>
</dbReference>
<dbReference type="InterPro" id="IPR011047">
    <property type="entry name" value="Quinoprotein_ADH-like_sf"/>
</dbReference>
<keyword evidence="2" id="KW-0677">Repeat</keyword>
<evidence type="ECO:0000313" key="5">
    <source>
        <dbReference type="EMBL" id="ASJ97847.1"/>
    </source>
</evidence>
<sequence>MSKSSLLHFCTLIACTLLLSACQPKPQVNSIIAEPSYDASLSPNASHLLVSTTSNNLQLWDLQTQTLKYQWLHGSQGGTAIDTALSDNLKYAASLSRDSVALWNMEDGQPLGWWSLPATGQTLALANNGTLLIGLTDGSVMSLNHQTNTLIKFLGHSEKVNSVALSADGRWALSGGNDNQVVLWQANTGQPQRQWQLPSRVLQVSLSQDASLAFAADSTDQAKIWQTQSGDAVSQLKIKRRTMNFSTARFTNNNLTLLTGTPAREVNVWRVTDGKMLANWQVTRTERAQIKGAVVYSVAETPNGQIISFASNGLLETWPMPQQ</sequence>
<gene>
    <name evidence="5" type="ORF">CFF01_15310</name>
</gene>
<dbReference type="PROSITE" id="PS51257">
    <property type="entry name" value="PROKAR_LIPOPROTEIN"/>
    <property type="match status" value="1"/>
</dbReference>
<dbReference type="InterPro" id="IPR015943">
    <property type="entry name" value="WD40/YVTN_repeat-like_dom_sf"/>
</dbReference>